<evidence type="ECO:0000256" key="1">
    <source>
        <dbReference type="SAM" id="MobiDB-lite"/>
    </source>
</evidence>
<keyword evidence="3" id="KW-1185">Reference proteome</keyword>
<proteinExistence type="predicted"/>
<dbReference type="VEuPathDB" id="FungiDB:PSTT_11958"/>
<dbReference type="VEuPathDB" id="FungiDB:PSHT_12683"/>
<name>A0A2S4UXZ3_9BASI</name>
<dbReference type="Proteomes" id="UP000239156">
    <property type="component" value="Unassembled WGS sequence"/>
</dbReference>
<comment type="caution">
    <text evidence="2">The sequence shown here is derived from an EMBL/GenBank/DDBJ whole genome shotgun (WGS) entry which is preliminary data.</text>
</comment>
<gene>
    <name evidence="2" type="ORF">PSTT_11958</name>
</gene>
<accession>A0A2S4UXZ3</accession>
<feature type="compositionally biased region" description="Polar residues" evidence="1">
    <location>
        <begin position="35"/>
        <end position="50"/>
    </location>
</feature>
<protein>
    <submittedName>
        <fullName evidence="2">Uncharacterized protein</fullName>
    </submittedName>
</protein>
<dbReference type="AlphaFoldDB" id="A0A2S4UXZ3"/>
<dbReference type="EMBL" id="PKSL01000147">
    <property type="protein sequence ID" value="POW02126.1"/>
    <property type="molecule type" value="Genomic_DNA"/>
</dbReference>
<evidence type="ECO:0000313" key="2">
    <source>
        <dbReference type="EMBL" id="POW02126.1"/>
    </source>
</evidence>
<feature type="region of interest" description="Disordered" evidence="1">
    <location>
        <begin position="1"/>
        <end position="50"/>
    </location>
</feature>
<sequence length="124" mass="13353">MARPKKKKPPPPPPHTSSPTDQPESAESPAPVSNIDVSKSQSDIVTGTPSILQATTGNKLVKQSSNIKNLSNQPSNKRKQTIDIWDHYAKKGTCTVPLLSLLMTCLAVADYNFLLFISGKKAIG</sequence>
<evidence type="ECO:0000313" key="3">
    <source>
        <dbReference type="Proteomes" id="UP000239156"/>
    </source>
</evidence>
<organism evidence="2 3">
    <name type="scientific">Puccinia striiformis</name>
    <dbReference type="NCBI Taxonomy" id="27350"/>
    <lineage>
        <taxon>Eukaryota</taxon>
        <taxon>Fungi</taxon>
        <taxon>Dikarya</taxon>
        <taxon>Basidiomycota</taxon>
        <taxon>Pucciniomycotina</taxon>
        <taxon>Pucciniomycetes</taxon>
        <taxon>Pucciniales</taxon>
        <taxon>Pucciniaceae</taxon>
        <taxon>Puccinia</taxon>
    </lineage>
</organism>
<reference evidence="2" key="1">
    <citation type="submission" date="2017-12" db="EMBL/GenBank/DDBJ databases">
        <title>Gene loss provides genomic basis for host adaptation in cereal stripe rust fungi.</title>
        <authorList>
            <person name="Xia C."/>
        </authorList>
    </citation>
    <scope>NUCLEOTIDE SEQUENCE [LARGE SCALE GENOMIC DNA]</scope>
    <source>
        <strain evidence="2">93-210</strain>
    </source>
</reference>